<dbReference type="PANTHER" id="PTHR47331:SF2">
    <property type="match status" value="1"/>
</dbReference>
<evidence type="ECO:0000313" key="3">
    <source>
        <dbReference type="EMBL" id="TRY79657.1"/>
    </source>
</evidence>
<dbReference type="EMBL" id="VCGU01000002">
    <property type="protein sequence ID" value="TRY79657.1"/>
    <property type="molecule type" value="Genomic_DNA"/>
</dbReference>
<feature type="compositionally biased region" description="Polar residues" evidence="2">
    <location>
        <begin position="60"/>
        <end position="69"/>
    </location>
</feature>
<evidence type="ECO:0000256" key="1">
    <source>
        <dbReference type="SAM" id="Coils"/>
    </source>
</evidence>
<feature type="compositionally biased region" description="Polar residues" evidence="2">
    <location>
        <begin position="19"/>
        <end position="34"/>
    </location>
</feature>
<organism evidence="3 4">
    <name type="scientific">Tigriopus californicus</name>
    <name type="common">Marine copepod</name>
    <dbReference type="NCBI Taxonomy" id="6832"/>
    <lineage>
        <taxon>Eukaryota</taxon>
        <taxon>Metazoa</taxon>
        <taxon>Ecdysozoa</taxon>
        <taxon>Arthropoda</taxon>
        <taxon>Crustacea</taxon>
        <taxon>Multicrustacea</taxon>
        <taxon>Hexanauplia</taxon>
        <taxon>Copepoda</taxon>
        <taxon>Harpacticoida</taxon>
        <taxon>Harpacticidae</taxon>
        <taxon>Tigriopus</taxon>
    </lineage>
</organism>
<dbReference type="STRING" id="6832.A0A553PPP3"/>
<feature type="compositionally biased region" description="Polar residues" evidence="2">
    <location>
        <begin position="242"/>
        <end position="253"/>
    </location>
</feature>
<feature type="region of interest" description="Disordered" evidence="2">
    <location>
        <begin position="242"/>
        <end position="288"/>
    </location>
</feature>
<feature type="compositionally biased region" description="Basic and acidic residues" evidence="2">
    <location>
        <begin position="1"/>
        <end position="13"/>
    </location>
</feature>
<sequence length="712" mass="79003">KEGNPVDRGEEGSKAGSRATPSSRRSNRAPQPSTAMLRDEAQKSHEEVSAVLEAGLETVDTPTKAQQRAEQLKISWEEHRGASLSLVERLTAMGSLEEATQETDERKDLASQVRLELAKLAQIKESLGGSVLALSMSQATSSSPPAPSEIERLRLFRAYKEKEAEDMVQSQIDSLELQARELKIRRESESKIELERLGVQKKALEREKSKSVTLAALNATSEVGEDLGLPVESKSNIMSRYQPVSQPLNSPHSPLNRRRPNMDGDPMVGSPSPAPKGRVPDGPGTTPADSFHLDATTSLPPLHGNSMIPDTTDEVAQPCMVQAQAHLSHLSHNFHNLDTKAEVLILLGRNGGDLLRSTQYGDKAPLAYDTALGWALVGSICSRTLRKDQYVDRALRTALSQDHWRSPVSTFPGGSGDESGVWDVQAKDNRVIMSNVFRRFPDDEEPGLSLEDKRFLEIAEASLHVNNDGFLTIKLPFKIEEPRLPNNREPVLRRSLGTLRRPPFLRQSTLVIPGIEPPSETDQLPEFEEANPRVLKVAASPLGGRFDQLFLAHGWWDIVAWRVSRIIWKLCRFRSTITAKRAITLETLSPMQAQDWDILALVRDAQAACFSLELSCLASGKTLPQGHRFVPLAPFQDNEGVLSVGGRLRWSEFPYDYRHPILIPRKHPITQSILEHCHRKINHQGRHVTAGAVRESGFHVEGSAKEIRQLIA</sequence>
<protein>
    <submittedName>
        <fullName evidence="3">Uncharacterized protein</fullName>
    </submittedName>
</protein>
<feature type="non-terminal residue" evidence="3">
    <location>
        <position position="1"/>
    </location>
</feature>
<reference evidence="3 4" key="1">
    <citation type="journal article" date="2018" name="Nat. Ecol. Evol.">
        <title>Genomic signatures of mitonuclear coevolution across populations of Tigriopus californicus.</title>
        <authorList>
            <person name="Barreto F.S."/>
            <person name="Watson E.T."/>
            <person name="Lima T.G."/>
            <person name="Willett C.S."/>
            <person name="Edmands S."/>
            <person name="Li W."/>
            <person name="Burton R.S."/>
        </authorList>
    </citation>
    <scope>NUCLEOTIDE SEQUENCE [LARGE SCALE GENOMIC DNA]</scope>
    <source>
        <strain evidence="3 4">San Diego</strain>
    </source>
</reference>
<feature type="coiled-coil region" evidence="1">
    <location>
        <begin position="165"/>
        <end position="207"/>
    </location>
</feature>
<gene>
    <name evidence="3" type="ORF">TCAL_13940</name>
</gene>
<dbReference type="PANTHER" id="PTHR47331">
    <property type="entry name" value="PHD-TYPE DOMAIN-CONTAINING PROTEIN"/>
    <property type="match status" value="1"/>
</dbReference>
<feature type="region of interest" description="Disordered" evidence="2">
    <location>
        <begin position="1"/>
        <end position="70"/>
    </location>
</feature>
<feature type="compositionally biased region" description="Basic and acidic residues" evidence="2">
    <location>
        <begin position="37"/>
        <end position="48"/>
    </location>
</feature>
<accession>A0A553PPP3</accession>
<name>A0A553PPP3_TIGCA</name>
<dbReference type="AlphaFoldDB" id="A0A553PPP3"/>
<evidence type="ECO:0000313" key="4">
    <source>
        <dbReference type="Proteomes" id="UP000318571"/>
    </source>
</evidence>
<keyword evidence="4" id="KW-1185">Reference proteome</keyword>
<proteinExistence type="predicted"/>
<evidence type="ECO:0000256" key="2">
    <source>
        <dbReference type="SAM" id="MobiDB-lite"/>
    </source>
</evidence>
<comment type="caution">
    <text evidence="3">The sequence shown here is derived from an EMBL/GenBank/DDBJ whole genome shotgun (WGS) entry which is preliminary data.</text>
</comment>
<dbReference type="Proteomes" id="UP000318571">
    <property type="component" value="Chromosome 6"/>
</dbReference>
<keyword evidence="1" id="KW-0175">Coiled coil</keyword>